<dbReference type="RefSeq" id="WP_344930837.1">
    <property type="nucleotide sequence ID" value="NZ_BAABCW010000031.1"/>
</dbReference>
<evidence type="ECO:0000313" key="2">
    <source>
        <dbReference type="Proteomes" id="UP001500459"/>
    </source>
</evidence>
<proteinExistence type="predicted"/>
<name>A0ABP6UW73_9FLAO</name>
<dbReference type="EMBL" id="BAABCW010000031">
    <property type="protein sequence ID" value="GAA3522854.1"/>
    <property type="molecule type" value="Genomic_DNA"/>
</dbReference>
<sequence length="74" mass="8842">MEEDRLDISDLQQIIHNLVTFIAIEGKEYVQEDHKRAYVKSYVYLLAKIVHRINEEEQFSVTEDIAKDISRYLK</sequence>
<gene>
    <name evidence="1" type="ORF">GCM10022393_41930</name>
</gene>
<dbReference type="Proteomes" id="UP001500459">
    <property type="component" value="Unassembled WGS sequence"/>
</dbReference>
<reference evidence="2" key="1">
    <citation type="journal article" date="2019" name="Int. J. Syst. Evol. Microbiol.">
        <title>The Global Catalogue of Microorganisms (GCM) 10K type strain sequencing project: providing services to taxonomists for standard genome sequencing and annotation.</title>
        <authorList>
            <consortium name="The Broad Institute Genomics Platform"/>
            <consortium name="The Broad Institute Genome Sequencing Center for Infectious Disease"/>
            <person name="Wu L."/>
            <person name="Ma J."/>
        </authorList>
    </citation>
    <scope>NUCLEOTIDE SEQUENCE [LARGE SCALE GENOMIC DNA]</scope>
    <source>
        <strain evidence="2">JCM 17106</strain>
    </source>
</reference>
<evidence type="ECO:0000313" key="1">
    <source>
        <dbReference type="EMBL" id="GAA3522854.1"/>
    </source>
</evidence>
<evidence type="ECO:0008006" key="3">
    <source>
        <dbReference type="Google" id="ProtNLM"/>
    </source>
</evidence>
<accession>A0ABP6UW73</accession>
<organism evidence="1 2">
    <name type="scientific">Aquimarina addita</name>
    <dbReference type="NCBI Taxonomy" id="870485"/>
    <lineage>
        <taxon>Bacteria</taxon>
        <taxon>Pseudomonadati</taxon>
        <taxon>Bacteroidota</taxon>
        <taxon>Flavobacteriia</taxon>
        <taxon>Flavobacteriales</taxon>
        <taxon>Flavobacteriaceae</taxon>
        <taxon>Aquimarina</taxon>
    </lineage>
</organism>
<protein>
    <recommendedName>
        <fullName evidence="3">Phage protein</fullName>
    </recommendedName>
</protein>
<keyword evidence="2" id="KW-1185">Reference proteome</keyword>
<comment type="caution">
    <text evidence="1">The sequence shown here is derived from an EMBL/GenBank/DDBJ whole genome shotgun (WGS) entry which is preliminary data.</text>
</comment>